<dbReference type="Proteomes" id="UP000199393">
    <property type="component" value="Chromosome I"/>
</dbReference>
<gene>
    <name evidence="2" type="ORF">GA0070620_5807</name>
</gene>
<dbReference type="RefSeq" id="WP_157741726.1">
    <property type="nucleotide sequence ID" value="NZ_JBHRWG010000002.1"/>
</dbReference>
<name>A0A1C3NC98_9ACTN</name>
<keyword evidence="1" id="KW-1133">Transmembrane helix</keyword>
<feature type="transmembrane region" description="Helical" evidence="1">
    <location>
        <begin position="282"/>
        <end position="299"/>
    </location>
</feature>
<dbReference type="InterPro" id="IPR010640">
    <property type="entry name" value="Low_temperature_requirement_A"/>
</dbReference>
<feature type="transmembrane region" description="Helical" evidence="1">
    <location>
        <begin position="36"/>
        <end position="55"/>
    </location>
</feature>
<dbReference type="PANTHER" id="PTHR36840">
    <property type="entry name" value="BLL5714 PROTEIN"/>
    <property type="match status" value="1"/>
</dbReference>
<dbReference type="AlphaFoldDB" id="A0A1C3NC98"/>
<feature type="transmembrane region" description="Helical" evidence="1">
    <location>
        <begin position="182"/>
        <end position="200"/>
    </location>
</feature>
<feature type="transmembrane region" description="Helical" evidence="1">
    <location>
        <begin position="157"/>
        <end position="176"/>
    </location>
</feature>
<dbReference type="OrthoDB" id="7698234at2"/>
<sequence length="404" mass="43968">MRWRRGDGARWTRLAGRLIAVRPAASIVDESGHRHATWFELFFDVIFVFALAAVVDRLGDDPTPRPAGVVAVIGLFLLVQWAWVGHAYYATRYEADDLPHRLLLLFALLGAGAITLGVDEVPDGEMLPVGYLIVRGVLLLLYIRGRPQSKVARAGTVVYLIGFGLGWLIWLASLAVPGHLRPAFWITGTVIELATPWIGYRWLSRWPVDVRHLPERVGQFVIIVLGSMVANLLATVPDHPDQKMALTAALAAIVPGAIWWIYATFVTSGIPIRRLRGGQPYAYLHYSLGSGLLLLGWALGQTVRAIHGEIPMTQEVRLLLAGASTLWIVSGLGLYWLSIRVSLSAALLFGGAAAAIWALALAVSAPHLLLVLLSAVIAGYAVLFTVLLNSERSRQPPGELTVAD</sequence>
<feature type="transmembrane region" description="Helical" evidence="1">
    <location>
        <begin position="220"/>
        <end position="236"/>
    </location>
</feature>
<keyword evidence="1" id="KW-0812">Transmembrane</keyword>
<feature type="transmembrane region" description="Helical" evidence="1">
    <location>
        <begin position="345"/>
        <end position="363"/>
    </location>
</feature>
<accession>A0A1C3NC98</accession>
<keyword evidence="3" id="KW-1185">Reference proteome</keyword>
<feature type="transmembrane region" description="Helical" evidence="1">
    <location>
        <begin position="67"/>
        <end position="90"/>
    </location>
</feature>
<dbReference type="EMBL" id="LT598496">
    <property type="protein sequence ID" value="SBV30214.1"/>
    <property type="molecule type" value="Genomic_DNA"/>
</dbReference>
<feature type="transmembrane region" description="Helical" evidence="1">
    <location>
        <begin position="369"/>
        <end position="388"/>
    </location>
</feature>
<dbReference type="PANTHER" id="PTHR36840:SF1">
    <property type="entry name" value="BLL5714 PROTEIN"/>
    <property type="match status" value="1"/>
</dbReference>
<dbReference type="PATRIC" id="fig|307121.4.peg.5912"/>
<evidence type="ECO:0000313" key="3">
    <source>
        <dbReference type="Proteomes" id="UP000199393"/>
    </source>
</evidence>
<proteinExistence type="predicted"/>
<feature type="transmembrane region" description="Helical" evidence="1">
    <location>
        <begin position="248"/>
        <end position="270"/>
    </location>
</feature>
<feature type="transmembrane region" description="Helical" evidence="1">
    <location>
        <begin position="319"/>
        <end position="338"/>
    </location>
</feature>
<keyword evidence="1" id="KW-0472">Membrane</keyword>
<feature type="transmembrane region" description="Helical" evidence="1">
    <location>
        <begin position="102"/>
        <end position="121"/>
    </location>
</feature>
<evidence type="ECO:0000313" key="2">
    <source>
        <dbReference type="EMBL" id="SBV30214.1"/>
    </source>
</evidence>
<organism evidence="2 3">
    <name type="scientific">Micromonospora krabiensis</name>
    <dbReference type="NCBI Taxonomy" id="307121"/>
    <lineage>
        <taxon>Bacteria</taxon>
        <taxon>Bacillati</taxon>
        <taxon>Actinomycetota</taxon>
        <taxon>Actinomycetes</taxon>
        <taxon>Micromonosporales</taxon>
        <taxon>Micromonosporaceae</taxon>
        <taxon>Micromonospora</taxon>
    </lineage>
</organism>
<reference evidence="3" key="1">
    <citation type="submission" date="2016-06" db="EMBL/GenBank/DDBJ databases">
        <authorList>
            <person name="Varghese N."/>
        </authorList>
    </citation>
    <scope>NUCLEOTIDE SEQUENCE [LARGE SCALE GENOMIC DNA]</scope>
    <source>
        <strain evidence="3">DSM 45344</strain>
    </source>
</reference>
<protein>
    <submittedName>
        <fullName evidence="2">Low temperature requirement protein LtrA</fullName>
    </submittedName>
</protein>
<feature type="transmembrane region" description="Helical" evidence="1">
    <location>
        <begin position="127"/>
        <end position="145"/>
    </location>
</feature>
<dbReference type="STRING" id="307121.GA0070620_5807"/>
<dbReference type="Pfam" id="PF06772">
    <property type="entry name" value="LtrA"/>
    <property type="match status" value="1"/>
</dbReference>
<evidence type="ECO:0000256" key="1">
    <source>
        <dbReference type="SAM" id="Phobius"/>
    </source>
</evidence>